<keyword evidence="2" id="KW-1185">Reference proteome</keyword>
<dbReference type="InterPro" id="IPR025630">
    <property type="entry name" value="DUF4288"/>
</dbReference>
<evidence type="ECO:0008006" key="3">
    <source>
        <dbReference type="Google" id="ProtNLM"/>
    </source>
</evidence>
<reference evidence="1 2" key="1">
    <citation type="submission" date="2016-10" db="EMBL/GenBank/DDBJ databases">
        <authorList>
            <person name="de Groot N.N."/>
        </authorList>
    </citation>
    <scope>NUCLEOTIDE SEQUENCE [LARGE SCALE GENOMIC DNA]</scope>
    <source>
        <strain evidence="1 2">JCM 19513</strain>
    </source>
</reference>
<dbReference type="EMBL" id="FOAS01000016">
    <property type="protein sequence ID" value="SEL65668.1"/>
    <property type="molecule type" value="Genomic_DNA"/>
</dbReference>
<dbReference type="STRING" id="1429083.GCA_001885685_00169"/>
<dbReference type="RefSeq" id="WP_074870186.1">
    <property type="nucleotide sequence ID" value="NZ_FOAS01000016.1"/>
</dbReference>
<name>A0A1H7RZZ9_9GAMM</name>
<evidence type="ECO:0000313" key="2">
    <source>
        <dbReference type="Proteomes" id="UP000185766"/>
    </source>
</evidence>
<accession>A0A1H7RZZ9</accession>
<dbReference type="Pfam" id="PF14119">
    <property type="entry name" value="DUF4288"/>
    <property type="match status" value="1"/>
</dbReference>
<proteinExistence type="predicted"/>
<evidence type="ECO:0000313" key="1">
    <source>
        <dbReference type="EMBL" id="SEL65668.1"/>
    </source>
</evidence>
<sequence>MAHDKNISPVDWYVASYLIRFTEINDPNNEDPEEMFISWENTIIVRATNLDEAYDKAIKIALETTEPYLGGPDATPVQWVFEGITELLPIYEELDDGAEIMWAKYRPRKLKNLQKQVRKRNEFRQ</sequence>
<protein>
    <recommendedName>
        <fullName evidence="3">DUF4288 domain-containing protein</fullName>
    </recommendedName>
</protein>
<dbReference type="AlphaFoldDB" id="A0A1H7RZZ9"/>
<organism evidence="1 2">
    <name type="scientific">Atopomonas hussainii</name>
    <dbReference type="NCBI Taxonomy" id="1429083"/>
    <lineage>
        <taxon>Bacteria</taxon>
        <taxon>Pseudomonadati</taxon>
        <taxon>Pseudomonadota</taxon>
        <taxon>Gammaproteobacteria</taxon>
        <taxon>Pseudomonadales</taxon>
        <taxon>Pseudomonadaceae</taxon>
        <taxon>Atopomonas</taxon>
    </lineage>
</organism>
<dbReference type="Proteomes" id="UP000185766">
    <property type="component" value="Unassembled WGS sequence"/>
</dbReference>
<gene>
    <name evidence="1" type="ORF">SAMN05216214_11675</name>
</gene>